<dbReference type="InterPro" id="IPR036770">
    <property type="entry name" value="Ankyrin_rpt-contain_sf"/>
</dbReference>
<evidence type="ECO:0000256" key="3">
    <source>
        <dbReference type="PROSITE-ProRule" id="PRU00023"/>
    </source>
</evidence>
<evidence type="ECO:0000256" key="1">
    <source>
        <dbReference type="ARBA" id="ARBA00022737"/>
    </source>
</evidence>
<keyword evidence="2 3" id="KW-0040">ANK repeat</keyword>
<comment type="caution">
    <text evidence="4">The sequence shown here is derived from an EMBL/GenBank/DDBJ whole genome shotgun (WGS) entry which is preliminary data.</text>
</comment>
<dbReference type="Pfam" id="PF12796">
    <property type="entry name" value="Ank_2"/>
    <property type="match status" value="1"/>
</dbReference>
<dbReference type="InterPro" id="IPR050776">
    <property type="entry name" value="Ank_Repeat/CDKN_Inhibitor"/>
</dbReference>
<organism evidence="4 5">
    <name type="scientific">Micromonospora polyrhachis</name>
    <dbReference type="NCBI Taxonomy" id="1282883"/>
    <lineage>
        <taxon>Bacteria</taxon>
        <taxon>Bacillati</taxon>
        <taxon>Actinomycetota</taxon>
        <taxon>Actinomycetes</taxon>
        <taxon>Micromonosporales</taxon>
        <taxon>Micromonosporaceae</taxon>
        <taxon>Micromonospora</taxon>
    </lineage>
</organism>
<evidence type="ECO:0008006" key="6">
    <source>
        <dbReference type="Google" id="ProtNLM"/>
    </source>
</evidence>
<dbReference type="EMBL" id="JACHJW010000001">
    <property type="protein sequence ID" value="MBB4962454.1"/>
    <property type="molecule type" value="Genomic_DNA"/>
</dbReference>
<gene>
    <name evidence="4" type="ORF">FHR38_006187</name>
</gene>
<dbReference type="PROSITE" id="PS50088">
    <property type="entry name" value="ANK_REPEAT"/>
    <property type="match status" value="1"/>
</dbReference>
<evidence type="ECO:0000313" key="5">
    <source>
        <dbReference type="Proteomes" id="UP000578819"/>
    </source>
</evidence>
<keyword evidence="1" id="KW-0677">Repeat</keyword>
<protein>
    <recommendedName>
        <fullName evidence="6">Ankyrin repeat protein</fullName>
    </recommendedName>
</protein>
<dbReference type="SMART" id="SM00248">
    <property type="entry name" value="ANK"/>
    <property type="match status" value="2"/>
</dbReference>
<dbReference type="InterPro" id="IPR002110">
    <property type="entry name" value="Ankyrin_rpt"/>
</dbReference>
<evidence type="ECO:0000256" key="2">
    <source>
        <dbReference type="ARBA" id="ARBA00023043"/>
    </source>
</evidence>
<dbReference type="Gene3D" id="1.25.40.20">
    <property type="entry name" value="Ankyrin repeat-containing domain"/>
    <property type="match status" value="1"/>
</dbReference>
<dbReference type="RefSeq" id="WP_184538669.1">
    <property type="nucleotide sequence ID" value="NZ_JACHJW010000001.1"/>
</dbReference>
<sequence length="557" mass="63029">MTGIDLAELSTWQRIRRYAVPEWMIEECAQRQRANDWRGACAAGRIDLGFDLAEVADQFGADTAERIEVELSLLAPDLLRWHLPRALGGRTSLATDQRWVLSLLPDRLTDDTPLLSVRLPSTVDGSQRLRLDLLDSSAKGHAIYDLPPYLWSVEHVELLRYAYGGSAERLPRFDPDGTPLPVAEFAEKFDPTDRASQCEAVLRRLHEGEFLEAWRLAGVDFDPTPADGTPHYESQERALVEYPYHLTLLPYEADRLATRYGSPTSVVNVDWGVRVKLDMTDRDRPRASLVKRKRDDRQIGSVVSRRPPDLDLLWHELITPEELHPLVRHALFPVLSENASPEPIPPAEVPVRVRCRSEWHTVEYREGKLDTPSHTPEEAQREQVLRSLGGQVTGCFAIQHRWTSGRGRLPRQLRQQRQDILQRVLHGGSRTLLPLLDTGMDPHLRDGRGRSLLHHLRAMDHTEVLPRLLAAGLAIDTPDAKGRTPLSVAVGDVGSLELVRALLENGADPNAKDHEGMSPFELAYYKSGAEYYDDDDEDREDSAIGRIYHLLKEWTAR</sequence>
<dbReference type="Proteomes" id="UP000578819">
    <property type="component" value="Unassembled WGS sequence"/>
</dbReference>
<proteinExistence type="predicted"/>
<dbReference type="AlphaFoldDB" id="A0A7W7SWX6"/>
<dbReference type="SUPFAM" id="SSF48403">
    <property type="entry name" value="Ankyrin repeat"/>
    <property type="match status" value="1"/>
</dbReference>
<dbReference type="PANTHER" id="PTHR24201">
    <property type="entry name" value="ANK_REP_REGION DOMAIN-CONTAINING PROTEIN"/>
    <property type="match status" value="1"/>
</dbReference>
<reference evidence="4 5" key="1">
    <citation type="submission" date="2020-08" db="EMBL/GenBank/DDBJ databases">
        <title>Sequencing the genomes of 1000 actinobacteria strains.</title>
        <authorList>
            <person name="Klenk H.-P."/>
        </authorList>
    </citation>
    <scope>NUCLEOTIDE SEQUENCE [LARGE SCALE GENOMIC DNA]</scope>
    <source>
        <strain evidence="4 5">DSM 45886</strain>
    </source>
</reference>
<feature type="repeat" description="ANK" evidence="3">
    <location>
        <begin position="481"/>
        <end position="514"/>
    </location>
</feature>
<dbReference type="PROSITE" id="PS50297">
    <property type="entry name" value="ANK_REP_REGION"/>
    <property type="match status" value="1"/>
</dbReference>
<name>A0A7W7SWX6_9ACTN</name>
<evidence type="ECO:0000313" key="4">
    <source>
        <dbReference type="EMBL" id="MBB4962454.1"/>
    </source>
</evidence>
<accession>A0A7W7SWX6</accession>
<keyword evidence="5" id="KW-1185">Reference proteome</keyword>